<proteinExistence type="predicted"/>
<reference evidence="2" key="1">
    <citation type="submission" date="2019-08" db="EMBL/GenBank/DDBJ databases">
        <authorList>
            <person name="Kucharzyk K."/>
            <person name="Murdoch R.W."/>
            <person name="Higgins S."/>
            <person name="Loffler F."/>
        </authorList>
    </citation>
    <scope>NUCLEOTIDE SEQUENCE</scope>
</reference>
<feature type="transmembrane region" description="Helical" evidence="1">
    <location>
        <begin position="7"/>
        <end position="25"/>
    </location>
</feature>
<keyword evidence="1" id="KW-0472">Membrane</keyword>
<dbReference type="EMBL" id="VSSQ01081763">
    <property type="protein sequence ID" value="MPN30598.1"/>
    <property type="molecule type" value="Genomic_DNA"/>
</dbReference>
<comment type="caution">
    <text evidence="2">The sequence shown here is derived from an EMBL/GenBank/DDBJ whole genome shotgun (WGS) entry which is preliminary data.</text>
</comment>
<dbReference type="AlphaFoldDB" id="A0A645GUS8"/>
<evidence type="ECO:0000256" key="1">
    <source>
        <dbReference type="SAM" id="Phobius"/>
    </source>
</evidence>
<sequence>MDSLNYFICFLSIIIVIPYNTNIGVSNNEVLAIPILTEIFVAITPIIGPPKICPKAFICPFIESTVALALSSI</sequence>
<organism evidence="2">
    <name type="scientific">bioreactor metagenome</name>
    <dbReference type="NCBI Taxonomy" id="1076179"/>
    <lineage>
        <taxon>unclassified sequences</taxon>
        <taxon>metagenomes</taxon>
        <taxon>ecological metagenomes</taxon>
    </lineage>
</organism>
<evidence type="ECO:0000313" key="2">
    <source>
        <dbReference type="EMBL" id="MPN30598.1"/>
    </source>
</evidence>
<keyword evidence="1" id="KW-0812">Transmembrane</keyword>
<gene>
    <name evidence="2" type="ORF">SDC9_178069</name>
</gene>
<name>A0A645GUS8_9ZZZZ</name>
<protein>
    <submittedName>
        <fullName evidence="2">Uncharacterized protein</fullName>
    </submittedName>
</protein>
<feature type="transmembrane region" description="Helical" evidence="1">
    <location>
        <begin position="31"/>
        <end position="48"/>
    </location>
</feature>
<keyword evidence="1" id="KW-1133">Transmembrane helix</keyword>
<accession>A0A645GUS8</accession>